<accession>A0ABP3HE36</accession>
<proteinExistence type="predicted"/>
<dbReference type="Pfam" id="PF12732">
    <property type="entry name" value="YtxH"/>
    <property type="match status" value="1"/>
</dbReference>
<dbReference type="EMBL" id="BAAACW010000130">
    <property type="protein sequence ID" value="GAA0368294.1"/>
    <property type="molecule type" value="Genomic_DNA"/>
</dbReference>
<protein>
    <recommendedName>
        <fullName evidence="4">YtxH domain-containing protein</fullName>
    </recommendedName>
</protein>
<evidence type="ECO:0000313" key="3">
    <source>
        <dbReference type="Proteomes" id="UP001501166"/>
    </source>
</evidence>
<evidence type="ECO:0008006" key="4">
    <source>
        <dbReference type="Google" id="ProtNLM"/>
    </source>
</evidence>
<dbReference type="RefSeq" id="WP_343756284.1">
    <property type="nucleotide sequence ID" value="NZ_BAAACW010000130.1"/>
</dbReference>
<keyword evidence="3" id="KW-1185">Reference proteome</keyword>
<dbReference type="InterPro" id="IPR024623">
    <property type="entry name" value="YtxH"/>
</dbReference>
<reference evidence="3" key="1">
    <citation type="journal article" date="2019" name="Int. J. Syst. Evol. Microbiol.">
        <title>The Global Catalogue of Microorganisms (GCM) 10K type strain sequencing project: providing services to taxonomists for standard genome sequencing and annotation.</title>
        <authorList>
            <consortium name="The Broad Institute Genomics Platform"/>
            <consortium name="The Broad Institute Genome Sequencing Center for Infectious Disease"/>
            <person name="Wu L."/>
            <person name="Ma J."/>
        </authorList>
    </citation>
    <scope>NUCLEOTIDE SEQUENCE [LARGE SCALE GENOMIC DNA]</scope>
    <source>
        <strain evidence="3">JCM 12662</strain>
    </source>
</reference>
<name>A0ABP3HE36_9LACT</name>
<sequence length="101" mass="11314">MSKGSFGLGIALGALTGAALAYLFAPQSGEEFQRDMKHKMRDMKDKAVVGLDDAIIDAEIWFDRKMANEEEQVEPIRYERHPDHVAPAPSYTESPDVFIED</sequence>
<evidence type="ECO:0000313" key="2">
    <source>
        <dbReference type="EMBL" id="GAA0368294.1"/>
    </source>
</evidence>
<organism evidence="2 3">
    <name type="scientific">Alkalibacterium iburiense</name>
    <dbReference type="NCBI Taxonomy" id="290589"/>
    <lineage>
        <taxon>Bacteria</taxon>
        <taxon>Bacillati</taxon>
        <taxon>Bacillota</taxon>
        <taxon>Bacilli</taxon>
        <taxon>Lactobacillales</taxon>
        <taxon>Carnobacteriaceae</taxon>
        <taxon>Alkalibacterium</taxon>
    </lineage>
</organism>
<feature type="region of interest" description="Disordered" evidence="1">
    <location>
        <begin position="80"/>
        <end position="101"/>
    </location>
</feature>
<dbReference type="Proteomes" id="UP001501166">
    <property type="component" value="Unassembled WGS sequence"/>
</dbReference>
<evidence type="ECO:0000256" key="1">
    <source>
        <dbReference type="SAM" id="MobiDB-lite"/>
    </source>
</evidence>
<comment type="caution">
    <text evidence="2">The sequence shown here is derived from an EMBL/GenBank/DDBJ whole genome shotgun (WGS) entry which is preliminary data.</text>
</comment>
<gene>
    <name evidence="2" type="ORF">GCM10008932_20130</name>
</gene>